<evidence type="ECO:0000313" key="3">
    <source>
        <dbReference type="Proteomes" id="UP000094828"/>
    </source>
</evidence>
<protein>
    <recommendedName>
        <fullName evidence="1">DUF6881 domain-containing protein</fullName>
    </recommendedName>
</protein>
<dbReference type="InterPro" id="IPR049248">
    <property type="entry name" value="DUF6881"/>
</dbReference>
<sequence>MEYLKVPWKHDHADEPVWLYSEINNERWETRKVEVFRDGSTGYADNIEAKGGSKLSIKPLPTMAEIAKDSQFVPSLIGNDEFERVWSCRVESVRADSAVWSRLKS</sequence>
<reference evidence="2 3" key="1">
    <citation type="submission" date="2016-05" db="EMBL/GenBank/DDBJ databases">
        <title>Genomic and physiological characterization of Planctopirus sp. isolated from fresh water lake.</title>
        <authorList>
            <person name="Subhash Y."/>
            <person name="Ramana C."/>
        </authorList>
    </citation>
    <scope>NUCLEOTIDE SEQUENCE [LARGE SCALE GENOMIC DNA]</scope>
    <source>
        <strain evidence="2 3">JC280</strain>
    </source>
</reference>
<dbReference type="OrthoDB" id="288554at2"/>
<proteinExistence type="predicted"/>
<feature type="domain" description="DUF6881" evidence="1">
    <location>
        <begin position="2"/>
        <end position="90"/>
    </location>
</feature>
<accession>A0A1C3E625</accession>
<name>A0A1C3E625_9PLAN</name>
<dbReference type="Proteomes" id="UP000094828">
    <property type="component" value="Unassembled WGS sequence"/>
</dbReference>
<evidence type="ECO:0000259" key="1">
    <source>
        <dbReference type="Pfam" id="PF21812"/>
    </source>
</evidence>
<organism evidence="2 3">
    <name type="scientific">Planctopirus hydrillae</name>
    <dbReference type="NCBI Taxonomy" id="1841610"/>
    <lineage>
        <taxon>Bacteria</taxon>
        <taxon>Pseudomonadati</taxon>
        <taxon>Planctomycetota</taxon>
        <taxon>Planctomycetia</taxon>
        <taxon>Planctomycetales</taxon>
        <taxon>Planctomycetaceae</taxon>
        <taxon>Planctopirus</taxon>
    </lineage>
</organism>
<comment type="caution">
    <text evidence="2">The sequence shown here is derived from an EMBL/GenBank/DDBJ whole genome shotgun (WGS) entry which is preliminary data.</text>
</comment>
<evidence type="ECO:0000313" key="2">
    <source>
        <dbReference type="EMBL" id="ODA28702.1"/>
    </source>
</evidence>
<dbReference type="AlphaFoldDB" id="A0A1C3E625"/>
<keyword evidence="3" id="KW-1185">Reference proteome</keyword>
<gene>
    <name evidence="2" type="ORF">A6X21_12040</name>
</gene>
<dbReference type="EMBL" id="LYDR01000152">
    <property type="protein sequence ID" value="ODA28702.1"/>
    <property type="molecule type" value="Genomic_DNA"/>
</dbReference>
<dbReference type="Pfam" id="PF21812">
    <property type="entry name" value="DUF6881"/>
    <property type="match status" value="1"/>
</dbReference>